<protein>
    <submittedName>
        <fullName evidence="6">Uncharacterized protein</fullName>
    </submittedName>
</protein>
<dbReference type="GO" id="GO:0003677">
    <property type="term" value="F:DNA binding"/>
    <property type="evidence" value="ECO:0007669"/>
    <property type="project" value="TreeGrafter"/>
</dbReference>
<evidence type="ECO:0000313" key="6">
    <source>
        <dbReference type="EMBL" id="QBZ53391.1"/>
    </source>
</evidence>
<gene>
    <name evidence="6" type="ORF">PoMZ_09069</name>
</gene>
<comment type="cofactor">
    <cofactor evidence="4">
        <name>FAD</name>
        <dbReference type="ChEBI" id="CHEBI:57692"/>
    </cofactor>
    <text evidence="4">Binds 1 FAD per subunit.</text>
</comment>
<dbReference type="GO" id="GO:0043153">
    <property type="term" value="P:entrainment of circadian clock by photoperiod"/>
    <property type="evidence" value="ECO:0007669"/>
    <property type="project" value="TreeGrafter"/>
</dbReference>
<sequence>MGSARVIYWFRTDLRLHDSPALQAALDLDPAVLWPIFTWDPHYVYRSRGGLNRWQYLLDCQNDLSASITNLNPRSKLFVLREAPQSLFPKLFKAWKVTHLVFEKDTDAYARQRDEVVKKAAQAAGVKVITQYGRTLWDSDAIVKANGGEPTMSMARLRTVGAKVGSIPRPIPAPKALPDPGEMPLDFNLDLPDVGQDYNAKWRSEGKEKAYGAIAGPNGDFAIETLEELGYPPATTPYKGGESLALRELDAIIENQVYTATFRKPQTSPAAFEPQSTTLLSPAMHFGSLSVRLFYHRVQDTVDAYNQAKKKGASLPPESLTGQLLFRDMYFAAQAAIGPCFSQTAGNAHCRFIPWHLPSHVEDNAVSGQVLRKFEYEVDSEQAESWFRRWEAGQTGFPWIDALMRQLRVEGWIHHLGRHSVACFLTRGGCYVSWERGLDVFEELLLDHEPACNAGNWQWLSCTAFFSQYFRCYSPISFGKKWDPDGTFIRKWVPELASLDKKYIYEPWKAPEAELRRAGVVMVSGHDFGVKTEQGKHKAGAVRVKKEGGVGGGGASGTYFTPMFDFDERRRVCMRLMKQAYDAGLKGDDLRVLNGSWRDLFAEEDKPDIDMLDGDAKHHESDEGEFADDAEPKIKREDSGDGSGSGPGRATRASKREKKPAKGQSTLDGHFLTKRQKTDQK</sequence>
<comment type="similarity">
    <text evidence="1">Belongs to the DNA photolyase class-1 family.</text>
</comment>
<dbReference type="Pfam" id="PF03441">
    <property type="entry name" value="FAD_binding_7"/>
    <property type="match status" value="1"/>
</dbReference>
<dbReference type="Gene3D" id="1.25.40.80">
    <property type="match status" value="1"/>
</dbReference>
<dbReference type="AlphaFoldDB" id="A0A4P7MVX8"/>
<organism evidence="6 7">
    <name type="scientific">Pyricularia oryzae</name>
    <name type="common">Rice blast fungus</name>
    <name type="synonym">Magnaporthe oryzae</name>
    <dbReference type="NCBI Taxonomy" id="318829"/>
    <lineage>
        <taxon>Eukaryota</taxon>
        <taxon>Fungi</taxon>
        <taxon>Dikarya</taxon>
        <taxon>Ascomycota</taxon>
        <taxon>Pezizomycotina</taxon>
        <taxon>Sordariomycetes</taxon>
        <taxon>Sordariomycetidae</taxon>
        <taxon>Magnaporthales</taxon>
        <taxon>Pyriculariaceae</taxon>
        <taxon>Pyricularia</taxon>
    </lineage>
</organism>
<reference evidence="6 7" key="1">
    <citation type="journal article" date="2019" name="Mol. Biol. Evol.">
        <title>Blast fungal genomes show frequent chromosomal changes, gene gains and losses, and effector gene turnover.</title>
        <authorList>
            <person name="Gomez Luciano L.B."/>
            <person name="Jason Tsai I."/>
            <person name="Chuma I."/>
            <person name="Tosa Y."/>
            <person name="Chen Y.H."/>
            <person name="Li J.Y."/>
            <person name="Li M.Y."/>
            <person name="Jade Lu M.Y."/>
            <person name="Nakayashiki H."/>
            <person name="Li W.H."/>
        </authorList>
    </citation>
    <scope>NUCLEOTIDE SEQUENCE [LARGE SCALE GENOMIC DNA]</scope>
    <source>
        <strain evidence="6">MZ5-1-6</strain>
    </source>
</reference>
<dbReference type="GO" id="GO:0005634">
    <property type="term" value="C:nucleus"/>
    <property type="evidence" value="ECO:0007669"/>
    <property type="project" value="TreeGrafter"/>
</dbReference>
<dbReference type="SUPFAM" id="SSF48173">
    <property type="entry name" value="Cryptochrome/photolyase FAD-binding domain"/>
    <property type="match status" value="1"/>
</dbReference>
<evidence type="ECO:0000256" key="4">
    <source>
        <dbReference type="PIRSR" id="PIRSR602081-1"/>
    </source>
</evidence>
<dbReference type="Gene3D" id="3.40.50.620">
    <property type="entry name" value="HUPs"/>
    <property type="match status" value="1"/>
</dbReference>
<dbReference type="InterPro" id="IPR036155">
    <property type="entry name" value="Crypto/Photolyase_N_sf"/>
</dbReference>
<feature type="binding site" evidence="4">
    <location>
        <begin position="277"/>
        <end position="281"/>
    </location>
    <ligand>
        <name>FAD</name>
        <dbReference type="ChEBI" id="CHEBI:57692"/>
    </ligand>
</feature>
<dbReference type="Gene3D" id="1.10.579.10">
    <property type="entry name" value="DNA Cyclobutane Dipyrimidine Photolyase, subunit A, domain 3"/>
    <property type="match status" value="1"/>
</dbReference>
<dbReference type="InterPro" id="IPR002081">
    <property type="entry name" value="Cryptochrome/DNA_photolyase_1"/>
</dbReference>
<dbReference type="EMBL" id="CP034204">
    <property type="protein sequence ID" value="QBZ53391.1"/>
    <property type="molecule type" value="Genomic_DNA"/>
</dbReference>
<evidence type="ECO:0000256" key="1">
    <source>
        <dbReference type="ARBA" id="ARBA00005862"/>
    </source>
</evidence>
<evidence type="ECO:0000313" key="7">
    <source>
        <dbReference type="Proteomes" id="UP000294847"/>
    </source>
</evidence>
<dbReference type="PANTHER" id="PTHR11455:SF9">
    <property type="entry name" value="CRYPTOCHROME CIRCADIAN CLOCK 5 ISOFORM X1"/>
    <property type="match status" value="1"/>
</dbReference>
<feature type="compositionally biased region" description="Basic and acidic residues" evidence="5">
    <location>
        <begin position="630"/>
        <end position="639"/>
    </location>
</feature>
<name>A0A4P7MVX8_PYROR</name>
<evidence type="ECO:0000256" key="5">
    <source>
        <dbReference type="SAM" id="MobiDB-lite"/>
    </source>
</evidence>
<dbReference type="InterPro" id="IPR006050">
    <property type="entry name" value="DNA_photolyase_N"/>
</dbReference>
<dbReference type="PROSITE" id="PS51645">
    <property type="entry name" value="PHR_CRY_ALPHA_BETA"/>
    <property type="match status" value="1"/>
</dbReference>
<dbReference type="InterPro" id="IPR036134">
    <property type="entry name" value="Crypto/Photolyase_FAD-like_sf"/>
</dbReference>
<proteinExistence type="inferred from homology"/>
<evidence type="ECO:0000256" key="3">
    <source>
        <dbReference type="ARBA" id="ARBA00022827"/>
    </source>
</evidence>
<dbReference type="PANTHER" id="PTHR11455">
    <property type="entry name" value="CRYPTOCHROME"/>
    <property type="match status" value="1"/>
</dbReference>
<feature type="compositionally biased region" description="Basic residues" evidence="5">
    <location>
        <begin position="652"/>
        <end position="661"/>
    </location>
</feature>
<dbReference type="SUPFAM" id="SSF52425">
    <property type="entry name" value="Cryptochrome/photolyase, N-terminal domain"/>
    <property type="match status" value="1"/>
</dbReference>
<dbReference type="GO" id="GO:0032922">
    <property type="term" value="P:circadian regulation of gene expression"/>
    <property type="evidence" value="ECO:0007669"/>
    <property type="project" value="TreeGrafter"/>
</dbReference>
<feature type="region of interest" description="Disordered" evidence="5">
    <location>
        <begin position="608"/>
        <end position="681"/>
    </location>
</feature>
<dbReference type="Pfam" id="PF00875">
    <property type="entry name" value="DNA_photolyase"/>
    <property type="match status" value="1"/>
</dbReference>
<evidence type="ECO:0000256" key="2">
    <source>
        <dbReference type="ARBA" id="ARBA00022630"/>
    </source>
</evidence>
<accession>A0A4P7MVX8</accession>
<dbReference type="GO" id="GO:0071949">
    <property type="term" value="F:FAD binding"/>
    <property type="evidence" value="ECO:0007669"/>
    <property type="project" value="TreeGrafter"/>
</dbReference>
<dbReference type="InterPro" id="IPR005101">
    <property type="entry name" value="Cryptochr/Photolyase_FAD-bd"/>
</dbReference>
<dbReference type="GO" id="GO:0003904">
    <property type="term" value="F:deoxyribodipyrimidine photo-lyase activity"/>
    <property type="evidence" value="ECO:0007669"/>
    <property type="project" value="TreeGrafter"/>
</dbReference>
<dbReference type="InterPro" id="IPR014729">
    <property type="entry name" value="Rossmann-like_a/b/a_fold"/>
</dbReference>
<dbReference type="GO" id="GO:0005737">
    <property type="term" value="C:cytoplasm"/>
    <property type="evidence" value="ECO:0007669"/>
    <property type="project" value="TreeGrafter"/>
</dbReference>
<keyword evidence="2 4" id="KW-0285">Flavoprotein</keyword>
<dbReference type="Proteomes" id="UP000294847">
    <property type="component" value="Chromosome 1"/>
</dbReference>
<keyword evidence="3 4" id="KW-0274">FAD</keyword>